<evidence type="ECO:0000313" key="2">
    <source>
        <dbReference type="Proteomes" id="UP000077671"/>
    </source>
</evidence>
<gene>
    <name evidence="1" type="ORF">A4X03_0g1704</name>
</gene>
<comment type="caution">
    <text evidence="1">The sequence shown here is derived from an EMBL/GenBank/DDBJ whole genome shotgun (WGS) entry which is preliminary data.</text>
</comment>
<dbReference type="AlphaFoldDB" id="A0A177VBF0"/>
<dbReference type="Proteomes" id="UP000077671">
    <property type="component" value="Unassembled WGS sequence"/>
</dbReference>
<dbReference type="EMBL" id="LWDD02000146">
    <property type="protein sequence ID" value="KAE8263401.1"/>
    <property type="molecule type" value="Genomic_DNA"/>
</dbReference>
<dbReference type="GO" id="GO:0003910">
    <property type="term" value="F:DNA ligase (ATP) activity"/>
    <property type="evidence" value="ECO:0007669"/>
    <property type="project" value="InterPro"/>
</dbReference>
<dbReference type="GO" id="GO:0006310">
    <property type="term" value="P:DNA recombination"/>
    <property type="evidence" value="ECO:0007669"/>
    <property type="project" value="InterPro"/>
</dbReference>
<protein>
    <submittedName>
        <fullName evidence="1">Uncharacterized protein</fullName>
    </submittedName>
</protein>
<sequence length="127" mass="13597">MAHTAPNTEQETPGPAKPMTHALLTHAFVILSSTKSGITNTAVLTSLLRVFRIHDPDAILPTTASSSASEAPDPEDVAFEGKKDINVPTQPAPMAVAKLFLCSTSARVAFRRVFRCTSDSSQSYARQ</sequence>
<dbReference type="GO" id="GO:0003677">
    <property type="term" value="F:DNA binding"/>
    <property type="evidence" value="ECO:0007669"/>
    <property type="project" value="InterPro"/>
</dbReference>
<dbReference type="SUPFAM" id="SSF117018">
    <property type="entry name" value="ATP-dependent DNA ligase DNA-binding domain"/>
    <property type="match status" value="1"/>
</dbReference>
<evidence type="ECO:0000313" key="1">
    <source>
        <dbReference type="EMBL" id="KAE8263401.1"/>
    </source>
</evidence>
<accession>A0A177VBF0</accession>
<proteinExistence type="predicted"/>
<reference evidence="1" key="1">
    <citation type="submission" date="2016-04" db="EMBL/GenBank/DDBJ databases">
        <authorList>
            <person name="Nguyen H.D."/>
            <person name="Kesanakurti P."/>
            <person name="Cullis J."/>
            <person name="Levesque C.A."/>
            <person name="Hambleton S."/>
        </authorList>
    </citation>
    <scope>NUCLEOTIDE SEQUENCE</scope>
    <source>
        <strain evidence="1">DAOMC 238032</strain>
    </source>
</reference>
<reference evidence="1" key="2">
    <citation type="journal article" date="2019" name="IMA Fungus">
        <title>Genome sequencing and comparison of five Tilletia species to identify candidate genes for the detection of regulated species infecting wheat.</title>
        <authorList>
            <person name="Nguyen H.D.T."/>
            <person name="Sultana T."/>
            <person name="Kesanakurti P."/>
            <person name="Hambleton S."/>
        </authorList>
    </citation>
    <scope>NUCLEOTIDE SEQUENCE</scope>
    <source>
        <strain evidence="1">DAOMC 238032</strain>
    </source>
</reference>
<name>A0A177VBF0_9BASI</name>
<dbReference type="InterPro" id="IPR036599">
    <property type="entry name" value="DNA_ligase_N_sf"/>
</dbReference>
<dbReference type="GO" id="GO:0006281">
    <property type="term" value="P:DNA repair"/>
    <property type="evidence" value="ECO:0007669"/>
    <property type="project" value="InterPro"/>
</dbReference>
<organism evidence="1 2">
    <name type="scientific">Tilletia caries</name>
    <name type="common">wheat bunt fungus</name>
    <dbReference type="NCBI Taxonomy" id="13290"/>
    <lineage>
        <taxon>Eukaryota</taxon>
        <taxon>Fungi</taxon>
        <taxon>Dikarya</taxon>
        <taxon>Basidiomycota</taxon>
        <taxon>Ustilaginomycotina</taxon>
        <taxon>Exobasidiomycetes</taxon>
        <taxon>Tilletiales</taxon>
        <taxon>Tilletiaceae</taxon>
        <taxon>Tilletia</taxon>
    </lineage>
</organism>